<evidence type="ECO:0000313" key="1">
    <source>
        <dbReference type="EMBL" id="CAG8849364.1"/>
    </source>
</evidence>
<accession>A0ABN7X7U2</accession>
<feature type="non-terminal residue" evidence="1">
    <location>
        <position position="1"/>
    </location>
</feature>
<dbReference type="EMBL" id="CAJVQB010095920">
    <property type="protein sequence ID" value="CAG8849364.1"/>
    <property type="molecule type" value="Genomic_DNA"/>
</dbReference>
<gene>
    <name evidence="1" type="ORF">GMARGA_LOCUS39676</name>
</gene>
<keyword evidence="2" id="KW-1185">Reference proteome</keyword>
<organism evidence="1 2">
    <name type="scientific">Gigaspora margarita</name>
    <dbReference type="NCBI Taxonomy" id="4874"/>
    <lineage>
        <taxon>Eukaryota</taxon>
        <taxon>Fungi</taxon>
        <taxon>Fungi incertae sedis</taxon>
        <taxon>Mucoromycota</taxon>
        <taxon>Glomeromycotina</taxon>
        <taxon>Glomeromycetes</taxon>
        <taxon>Diversisporales</taxon>
        <taxon>Gigasporaceae</taxon>
        <taxon>Gigaspora</taxon>
    </lineage>
</organism>
<evidence type="ECO:0000313" key="2">
    <source>
        <dbReference type="Proteomes" id="UP000789901"/>
    </source>
</evidence>
<proteinExistence type="predicted"/>
<sequence length="83" mass="9867">GKHAVLNFQSRLIYDYALRENSASLQDRMILIATWRNESKDWESEPIYLDAENQIQKKSLNEFSIEDGDIKFIWVKETEETKE</sequence>
<dbReference type="Proteomes" id="UP000789901">
    <property type="component" value="Unassembled WGS sequence"/>
</dbReference>
<name>A0ABN7X7U2_GIGMA</name>
<reference evidence="1 2" key="1">
    <citation type="submission" date="2021-06" db="EMBL/GenBank/DDBJ databases">
        <authorList>
            <person name="Kallberg Y."/>
            <person name="Tangrot J."/>
            <person name="Rosling A."/>
        </authorList>
    </citation>
    <scope>NUCLEOTIDE SEQUENCE [LARGE SCALE GENOMIC DNA]</scope>
    <source>
        <strain evidence="1 2">120-4 pot B 10/14</strain>
    </source>
</reference>
<protein>
    <submittedName>
        <fullName evidence="1">17144_t:CDS:1</fullName>
    </submittedName>
</protein>
<comment type="caution">
    <text evidence="1">The sequence shown here is derived from an EMBL/GenBank/DDBJ whole genome shotgun (WGS) entry which is preliminary data.</text>
</comment>